<accession>X0V3L4</accession>
<dbReference type="InterPro" id="IPR001279">
    <property type="entry name" value="Metallo-B-lactamas"/>
</dbReference>
<dbReference type="SUPFAM" id="SSF56281">
    <property type="entry name" value="Metallo-hydrolase/oxidoreductase"/>
    <property type="match status" value="1"/>
</dbReference>
<dbReference type="PANTHER" id="PTHR43546">
    <property type="entry name" value="UPF0173 METAL-DEPENDENT HYDROLASE MJ1163-RELATED"/>
    <property type="match status" value="1"/>
</dbReference>
<dbReference type="InterPro" id="IPR036866">
    <property type="entry name" value="RibonucZ/Hydroxyglut_hydro"/>
</dbReference>
<proteinExistence type="predicted"/>
<reference evidence="2" key="1">
    <citation type="journal article" date="2014" name="Front. Microbiol.">
        <title>High frequency of phylogenetically diverse reductive dehalogenase-homologous genes in deep subseafloor sedimentary metagenomes.</title>
        <authorList>
            <person name="Kawai M."/>
            <person name="Futagami T."/>
            <person name="Toyoda A."/>
            <person name="Takaki Y."/>
            <person name="Nishi S."/>
            <person name="Hori S."/>
            <person name="Arai W."/>
            <person name="Tsubouchi T."/>
            <person name="Morono Y."/>
            <person name="Uchiyama I."/>
            <person name="Ito T."/>
            <person name="Fujiyama A."/>
            <person name="Inagaki F."/>
            <person name="Takami H."/>
        </authorList>
    </citation>
    <scope>NUCLEOTIDE SEQUENCE</scope>
    <source>
        <strain evidence="2">Expedition CK06-06</strain>
    </source>
</reference>
<organism evidence="2">
    <name type="scientific">marine sediment metagenome</name>
    <dbReference type="NCBI Taxonomy" id="412755"/>
    <lineage>
        <taxon>unclassified sequences</taxon>
        <taxon>metagenomes</taxon>
        <taxon>ecological metagenomes</taxon>
    </lineage>
</organism>
<gene>
    <name evidence="2" type="ORF">S01H1_37517</name>
</gene>
<dbReference type="Gene3D" id="3.60.15.10">
    <property type="entry name" value="Ribonuclease Z/Hydroxyacylglutathione hydrolase-like"/>
    <property type="match status" value="1"/>
</dbReference>
<comment type="caution">
    <text evidence="2">The sequence shown here is derived from an EMBL/GenBank/DDBJ whole genome shotgun (WGS) entry which is preliminary data.</text>
</comment>
<dbReference type="Pfam" id="PF12706">
    <property type="entry name" value="Lactamase_B_2"/>
    <property type="match status" value="1"/>
</dbReference>
<feature type="non-terminal residue" evidence="2">
    <location>
        <position position="1"/>
    </location>
</feature>
<dbReference type="InterPro" id="IPR050114">
    <property type="entry name" value="UPF0173_UPF0282_UlaG_hydrolase"/>
</dbReference>
<name>X0V3L4_9ZZZZ</name>
<evidence type="ECO:0000259" key="1">
    <source>
        <dbReference type="Pfam" id="PF12706"/>
    </source>
</evidence>
<dbReference type="PANTHER" id="PTHR43546:SF3">
    <property type="entry name" value="UPF0173 METAL-DEPENDENT HYDROLASE MJ1163"/>
    <property type="match status" value="1"/>
</dbReference>
<dbReference type="AlphaFoldDB" id="X0V3L4"/>
<protein>
    <recommendedName>
        <fullName evidence="1">Metallo-beta-lactamase domain-containing protein</fullName>
    </recommendedName>
</protein>
<dbReference type="EMBL" id="BARS01023572">
    <property type="protein sequence ID" value="GAG12734.1"/>
    <property type="molecule type" value="Genomic_DNA"/>
</dbReference>
<evidence type="ECO:0000313" key="2">
    <source>
        <dbReference type="EMBL" id="GAG12734.1"/>
    </source>
</evidence>
<sequence length="180" mass="19941">GYLMYRGIDGNRLRAIPWGMMIQEAGIRVRPVESRHWSYIQTEDFHSFSSTPLGFIIYAGEGQRIYVSGDTAIFSDLKLLGELYEPTVGLINVGVPAKHRGMAHGVAEYLTGEMDAREAAMACQWLGLKFAIPCHHDDATLPEIVRFNELLTQAHQADPTAPEPVILCPGESFIVPVRGD</sequence>
<feature type="domain" description="Metallo-beta-lactamase" evidence="1">
    <location>
        <begin position="10"/>
        <end position="136"/>
    </location>
</feature>